<name>A0ABR9DJB1_9GAMM</name>
<evidence type="ECO:0000313" key="2">
    <source>
        <dbReference type="EMBL" id="MBD9363180.1"/>
    </source>
</evidence>
<dbReference type="RefSeq" id="WP_192395885.1">
    <property type="nucleotide sequence ID" value="NZ_CAJHIU010000003.1"/>
</dbReference>
<organism evidence="2 3">
    <name type="scientific">Methylomonas fluvii</name>
    <dbReference type="NCBI Taxonomy" id="1854564"/>
    <lineage>
        <taxon>Bacteria</taxon>
        <taxon>Pseudomonadati</taxon>
        <taxon>Pseudomonadota</taxon>
        <taxon>Gammaproteobacteria</taxon>
        <taxon>Methylococcales</taxon>
        <taxon>Methylococcaceae</taxon>
        <taxon>Methylomonas</taxon>
    </lineage>
</organism>
<gene>
    <name evidence="2" type="ORF">EBB_22395</name>
</gene>
<sequence length="265" mass="27448">MMNKAFTLKTLGGLFLVGTAALATNAQAATVDFQGMTAATYGNANETTGAFIGGCPDSNCFAQNGIVVGTVGDPTDSGAHYHRQGTSGDREAQYHPDSTGLYVRMADLSNFSLQNIYLNVTNGEAGGNFVLYGYSNAINNGLLTAAGATSGGAGSSSDPEGGNTAPIASYVVANDGTFDQNVTLSDLLAADSDWGDIGAFWLTFQGFNHSPTVNYALGSYPDWDIRIDDITLDAPVSSVPVPGAVWLFGSALLGMIAQGRRKAMI</sequence>
<comment type="caution">
    <text evidence="2">The sequence shown here is derived from an EMBL/GenBank/DDBJ whole genome shotgun (WGS) entry which is preliminary data.</text>
</comment>
<keyword evidence="3" id="KW-1185">Reference proteome</keyword>
<accession>A0ABR9DJB1</accession>
<dbReference type="EMBL" id="JACXST010000003">
    <property type="protein sequence ID" value="MBD9363180.1"/>
    <property type="molecule type" value="Genomic_DNA"/>
</dbReference>
<proteinExistence type="predicted"/>
<evidence type="ECO:0000313" key="3">
    <source>
        <dbReference type="Proteomes" id="UP000641152"/>
    </source>
</evidence>
<reference evidence="2 3" key="1">
    <citation type="submission" date="2020-09" db="EMBL/GenBank/DDBJ databases">
        <title>Methylomonas albis sp. nov. and Methylomonas fluvii sp. nov.: Two cold-adapted methanotrophs from the River Elbe and an amended description of Methylovulum psychrotolerans strain Eb1.</title>
        <authorList>
            <person name="Bussmann I.K."/>
            <person name="Klings K.-W."/>
            <person name="Warnstedt J."/>
            <person name="Hoppert M."/>
            <person name="Saborowski A."/>
            <person name="Horn F."/>
            <person name="Liebner S."/>
        </authorList>
    </citation>
    <scope>NUCLEOTIDE SEQUENCE [LARGE SCALE GENOMIC DNA]</scope>
    <source>
        <strain evidence="2 3">EbB</strain>
    </source>
</reference>
<feature type="chain" id="PRO_5045125596" evidence="1">
    <location>
        <begin position="29"/>
        <end position="265"/>
    </location>
</feature>
<protein>
    <submittedName>
        <fullName evidence="2">Uncharacterized protein</fullName>
    </submittedName>
</protein>
<dbReference type="Proteomes" id="UP000641152">
    <property type="component" value="Unassembled WGS sequence"/>
</dbReference>
<keyword evidence="1" id="KW-0732">Signal</keyword>
<evidence type="ECO:0000256" key="1">
    <source>
        <dbReference type="SAM" id="SignalP"/>
    </source>
</evidence>
<feature type="signal peptide" evidence="1">
    <location>
        <begin position="1"/>
        <end position="28"/>
    </location>
</feature>